<dbReference type="InterPro" id="IPR000801">
    <property type="entry name" value="Esterase-like"/>
</dbReference>
<dbReference type="GO" id="GO:0016787">
    <property type="term" value="F:hydrolase activity"/>
    <property type="evidence" value="ECO:0007669"/>
    <property type="project" value="UniProtKB-KW"/>
</dbReference>
<evidence type="ECO:0000313" key="2">
    <source>
        <dbReference type="Proteomes" id="UP000752013"/>
    </source>
</evidence>
<dbReference type="AlphaFoldDB" id="A0A968GH83"/>
<proteinExistence type="predicted"/>
<dbReference type="SUPFAM" id="SSF53474">
    <property type="entry name" value="alpha/beta-Hydrolases"/>
    <property type="match status" value="1"/>
</dbReference>
<evidence type="ECO:0000313" key="1">
    <source>
        <dbReference type="EMBL" id="NIZ47106.1"/>
    </source>
</evidence>
<dbReference type="Pfam" id="PF00756">
    <property type="entry name" value="Esterase"/>
    <property type="match status" value="1"/>
</dbReference>
<dbReference type="Proteomes" id="UP000752013">
    <property type="component" value="Unassembled WGS sequence"/>
</dbReference>
<dbReference type="RefSeq" id="WP_167703531.1">
    <property type="nucleotide sequence ID" value="NZ_CP118168.1"/>
</dbReference>
<dbReference type="InterPro" id="IPR050583">
    <property type="entry name" value="Mycobacterial_A85_antigen"/>
</dbReference>
<gene>
    <name evidence="1" type="ORF">HCT46_04150</name>
</gene>
<dbReference type="EMBL" id="JAATLK010000001">
    <property type="protein sequence ID" value="NIZ47106.1"/>
    <property type="molecule type" value="Genomic_DNA"/>
</dbReference>
<dbReference type="PANTHER" id="PTHR48098:SF6">
    <property type="entry name" value="FERRI-BACILLIBACTIN ESTERASE BESA"/>
    <property type="match status" value="1"/>
</dbReference>
<name>A0A968GH83_9SPIO</name>
<keyword evidence="1" id="KW-0378">Hydrolase</keyword>
<organism evidence="1 2">
    <name type="scientific">Entomospira nematocerorum</name>
    <dbReference type="NCBI Taxonomy" id="2719987"/>
    <lineage>
        <taxon>Bacteria</taxon>
        <taxon>Pseudomonadati</taxon>
        <taxon>Spirochaetota</taxon>
        <taxon>Spirochaetia</taxon>
        <taxon>Spirochaetales</taxon>
        <taxon>Spirochaetaceae</taxon>
        <taxon>Entomospira</taxon>
    </lineage>
</organism>
<dbReference type="Gene3D" id="3.40.50.1820">
    <property type="entry name" value="alpha/beta hydrolase"/>
    <property type="match status" value="1"/>
</dbReference>
<sequence length="256" mass="29721">MKYSYESISISPMPFLRKRNIKIYLPINYNKSRRLFPVIYVHDGQTFIASEEESSLLSQSMISFLQKNEAFIVVTIDSIPEYRFHEYAPFPIEEGAISHVENLDIALDHHRPEGAGYIAWLIQELKPHIDKHYQVNTQKSGILGIGMGALISLYAQLKYPDIFTYSGLINPNYWFSPENLQNFIKRSSMSAKNYIYTTDYTYNLNQTLEDPNGYFMKVSSLLQFKTPSKIHIEAHQKEDQADNTIHAMFDYFSTTL</sequence>
<keyword evidence="2" id="KW-1185">Reference proteome</keyword>
<reference evidence="1" key="1">
    <citation type="submission" date="2020-03" db="EMBL/GenBank/DDBJ databases">
        <title>Spirochaetal bacteria isolated from arthropods constitute a novel genus Entomospira genus novum within the order Spirochaetales.</title>
        <authorList>
            <person name="Grana-Miraglia L."/>
            <person name="Sikutova S."/>
            <person name="Fingerle V."/>
            <person name="Sing A."/>
            <person name="Castillo-Ramirez S."/>
            <person name="Margos G."/>
            <person name="Rudolf I."/>
        </authorList>
    </citation>
    <scope>NUCLEOTIDE SEQUENCE</scope>
    <source>
        <strain evidence="1">BR208</strain>
    </source>
</reference>
<comment type="caution">
    <text evidence="1">The sequence shown here is derived from an EMBL/GenBank/DDBJ whole genome shotgun (WGS) entry which is preliminary data.</text>
</comment>
<accession>A0A968GH83</accession>
<dbReference type="InterPro" id="IPR029058">
    <property type="entry name" value="AB_hydrolase_fold"/>
</dbReference>
<protein>
    <submittedName>
        <fullName evidence="1">Alpha/beta hydrolase</fullName>
    </submittedName>
</protein>
<dbReference type="PANTHER" id="PTHR48098">
    <property type="entry name" value="ENTEROCHELIN ESTERASE-RELATED"/>
    <property type="match status" value="1"/>
</dbReference>